<accession>A0A1G7H1U6</accession>
<dbReference type="PANTHER" id="PTHR43398:SF1">
    <property type="entry name" value="DOLICHOL-PHOSPHATE MANNOSYLTRANSFERASE SUBUNIT 1"/>
    <property type="match status" value="1"/>
</dbReference>
<reference evidence="6" key="1">
    <citation type="submission" date="2016-10" db="EMBL/GenBank/DDBJ databases">
        <authorList>
            <person name="Varghese N."/>
            <person name="Submissions S."/>
        </authorList>
    </citation>
    <scope>NUCLEOTIDE SEQUENCE [LARGE SCALE GENOMIC DNA]</scope>
    <source>
        <strain evidence="6">DSM 24729</strain>
    </source>
</reference>
<dbReference type="GO" id="GO:0016020">
    <property type="term" value="C:membrane"/>
    <property type="evidence" value="ECO:0007669"/>
    <property type="project" value="GOC"/>
</dbReference>
<dbReference type="GO" id="GO:0009247">
    <property type="term" value="P:glycolipid biosynthetic process"/>
    <property type="evidence" value="ECO:0007669"/>
    <property type="project" value="TreeGrafter"/>
</dbReference>
<gene>
    <name evidence="5" type="ORF">SAMN04487992_105214</name>
</gene>
<evidence type="ECO:0000313" key="5">
    <source>
        <dbReference type="EMBL" id="SDE94311.1"/>
    </source>
</evidence>
<evidence type="ECO:0000313" key="6">
    <source>
        <dbReference type="Proteomes" id="UP000182114"/>
    </source>
</evidence>
<evidence type="ECO:0000256" key="3">
    <source>
        <dbReference type="ARBA" id="ARBA00022679"/>
    </source>
</evidence>
<keyword evidence="3 5" id="KW-0808">Transferase</keyword>
<dbReference type="Pfam" id="PF00535">
    <property type="entry name" value="Glycos_transf_2"/>
    <property type="match status" value="1"/>
</dbReference>
<dbReference type="GO" id="GO:0004582">
    <property type="term" value="F:dolichyl-phosphate beta-D-mannosyltransferase activity"/>
    <property type="evidence" value="ECO:0007669"/>
    <property type="project" value="InterPro"/>
</dbReference>
<dbReference type="FunFam" id="3.90.550.10:FF:000128">
    <property type="entry name" value="Glycosyl transferase family 2"/>
    <property type="match status" value="1"/>
</dbReference>
<evidence type="ECO:0000256" key="1">
    <source>
        <dbReference type="ARBA" id="ARBA00006739"/>
    </source>
</evidence>
<dbReference type="RefSeq" id="WP_025613843.1">
    <property type="nucleotide sequence ID" value="NZ_CANLMK010000003.1"/>
</dbReference>
<dbReference type="PANTHER" id="PTHR43398">
    <property type="entry name" value="DOLICHOL-PHOSPHATE MANNOSYLTRANSFERASE SUBUNIT 1"/>
    <property type="match status" value="1"/>
</dbReference>
<evidence type="ECO:0000256" key="2">
    <source>
        <dbReference type="ARBA" id="ARBA00022676"/>
    </source>
</evidence>
<feature type="domain" description="Glycosyltransferase 2-like" evidence="4">
    <location>
        <begin position="6"/>
        <end position="171"/>
    </location>
</feature>
<protein>
    <submittedName>
        <fullName evidence="5">Dolichol-phosphate mannosyltransferase</fullName>
    </submittedName>
</protein>
<keyword evidence="2 5" id="KW-0328">Glycosyltransferase</keyword>
<dbReference type="Proteomes" id="UP000182114">
    <property type="component" value="Unassembled WGS sequence"/>
</dbReference>
<dbReference type="InterPro" id="IPR039528">
    <property type="entry name" value="DPM1-like"/>
</dbReference>
<comment type="similarity">
    <text evidence="1">Belongs to the glycosyltransferase 2 family.</text>
</comment>
<dbReference type="eggNOG" id="COG1216">
    <property type="taxonomic scope" value="Bacteria"/>
</dbReference>
<dbReference type="InterPro" id="IPR001173">
    <property type="entry name" value="Glyco_trans_2-like"/>
</dbReference>
<evidence type="ECO:0000259" key="4">
    <source>
        <dbReference type="Pfam" id="PF00535"/>
    </source>
</evidence>
<proteinExistence type="inferred from homology"/>
<dbReference type="EMBL" id="FNBD01000005">
    <property type="protein sequence ID" value="SDE94311.1"/>
    <property type="molecule type" value="Genomic_DNA"/>
</dbReference>
<dbReference type="SUPFAM" id="SSF53448">
    <property type="entry name" value="Nucleotide-diphospho-sugar transferases"/>
    <property type="match status" value="1"/>
</dbReference>
<dbReference type="Gene3D" id="3.90.550.10">
    <property type="entry name" value="Spore Coat Polysaccharide Biosynthesis Protein SpsA, Chain A"/>
    <property type="match status" value="1"/>
</dbReference>
<dbReference type="GeneID" id="78059697"/>
<dbReference type="AlphaFoldDB" id="A0A1G7H1U6"/>
<keyword evidence="6" id="KW-1185">Reference proteome</keyword>
<organism evidence="5 6">
    <name type="scientific">Cellulophaga baltica</name>
    <dbReference type="NCBI Taxonomy" id="76594"/>
    <lineage>
        <taxon>Bacteria</taxon>
        <taxon>Pseudomonadati</taxon>
        <taxon>Bacteroidota</taxon>
        <taxon>Flavobacteriia</taxon>
        <taxon>Flavobacteriales</taxon>
        <taxon>Flavobacteriaceae</taxon>
        <taxon>Cellulophaga</taxon>
    </lineage>
</organism>
<name>A0A1G7H1U6_9FLAO</name>
<dbReference type="CDD" id="cd06442">
    <property type="entry name" value="DPM1_like"/>
    <property type="match status" value="1"/>
</dbReference>
<sequence>MIDRLVIIPTFNEIENIEAIIKAVFNLKKEFHVLIVDDNSPDGTADKVRELQKTFPEKLFLEVRKEKAGLGTAYIHGFKWAIERKYDFIFEMDADFSHTPSDLIRLHQACVDGADLAIGSRYIKGVNVVNWPLHRVLLSYGASFYVKIITRMMVHDPTAGFICYKRRVLETIDLSAVHFVGYAFQIEMKFRAHLNKFKIVEVPIVFTDRVLGKSKMNSSIFREAIFGVVKMKWMSFFRKNKFKA</sequence>
<dbReference type="InterPro" id="IPR029044">
    <property type="entry name" value="Nucleotide-diphossugar_trans"/>
</dbReference>